<dbReference type="RefSeq" id="WP_304515316.1">
    <property type="nucleotide sequence ID" value="NZ_JAOSID010000004.1"/>
</dbReference>
<name>A0ABT9DEN3_9MOLU</name>
<gene>
    <name evidence="8" type="primary">rplF</name>
    <name evidence="8" type="ORF">OC680_01270</name>
</gene>
<dbReference type="NCBIfam" id="TIGR03654">
    <property type="entry name" value="L6_bact"/>
    <property type="match status" value="1"/>
</dbReference>
<dbReference type="PANTHER" id="PTHR11655:SF14">
    <property type="entry name" value="LARGE RIBOSOMAL SUBUNIT PROTEIN UL6M"/>
    <property type="match status" value="1"/>
</dbReference>
<comment type="caution">
    <text evidence="8">The sequence shown here is derived from an EMBL/GenBank/DDBJ whole genome shotgun (WGS) entry which is preliminary data.</text>
</comment>
<dbReference type="InterPro" id="IPR020040">
    <property type="entry name" value="Ribosomal_uL6_a/b-dom"/>
</dbReference>
<dbReference type="InterPro" id="IPR000702">
    <property type="entry name" value="Ribosomal_uL6-like"/>
</dbReference>
<dbReference type="Proteomes" id="UP001172036">
    <property type="component" value="Unassembled WGS sequence"/>
</dbReference>
<keyword evidence="6" id="KW-0694">RNA-binding</keyword>
<dbReference type="PIRSF" id="PIRSF002162">
    <property type="entry name" value="Ribosomal_L6"/>
    <property type="match status" value="1"/>
</dbReference>
<keyword evidence="1 5" id="KW-0689">Ribosomal protein</keyword>
<dbReference type="InterPro" id="IPR019906">
    <property type="entry name" value="Ribosomal_uL6_bac-type"/>
</dbReference>
<organism evidence="8 9">
    <name type="scientific">Candidatus Phytoplasma melaleucae</name>
    <dbReference type="NCBI Taxonomy" id="2982630"/>
    <lineage>
        <taxon>Bacteria</taxon>
        <taxon>Bacillati</taxon>
        <taxon>Mycoplasmatota</taxon>
        <taxon>Mollicutes</taxon>
        <taxon>Acholeplasmatales</taxon>
        <taxon>Acholeplasmataceae</taxon>
        <taxon>Candidatus Phytoplasma</taxon>
    </lineage>
</organism>
<dbReference type="Pfam" id="PF00347">
    <property type="entry name" value="Ribosomal_L6"/>
    <property type="match status" value="2"/>
</dbReference>
<feature type="domain" description="Large ribosomal subunit protein uL6 alpha-beta" evidence="7">
    <location>
        <begin position="91"/>
        <end position="164"/>
    </location>
</feature>
<keyword evidence="2 5" id="KW-0687">Ribonucleoprotein</keyword>
<dbReference type="InterPro" id="IPR036789">
    <property type="entry name" value="Ribosomal_uL6-like_a/b-dom_sf"/>
</dbReference>
<evidence type="ECO:0000313" key="8">
    <source>
        <dbReference type="EMBL" id="MDO8168112.1"/>
    </source>
</evidence>
<dbReference type="Gene3D" id="3.90.930.12">
    <property type="entry name" value="Ribosomal protein L6, alpha-beta domain"/>
    <property type="match status" value="2"/>
</dbReference>
<comment type="similarity">
    <text evidence="5">Belongs to the universal ribosomal protein uL6 family.</text>
</comment>
<evidence type="ECO:0000256" key="6">
    <source>
        <dbReference type="RuleBase" id="RU003870"/>
    </source>
</evidence>
<dbReference type="PRINTS" id="PR00059">
    <property type="entry name" value="RIBOSOMALL6"/>
</dbReference>
<dbReference type="GO" id="GO:0005840">
    <property type="term" value="C:ribosome"/>
    <property type="evidence" value="ECO:0007669"/>
    <property type="project" value="UniProtKB-KW"/>
</dbReference>
<keyword evidence="6" id="KW-0699">rRNA-binding</keyword>
<protein>
    <recommendedName>
        <fullName evidence="3 4">50S ribosomal protein L6</fullName>
    </recommendedName>
</protein>
<dbReference type="PANTHER" id="PTHR11655">
    <property type="entry name" value="60S/50S RIBOSOMAL PROTEIN L6/L9"/>
    <property type="match status" value="1"/>
</dbReference>
<evidence type="ECO:0000256" key="5">
    <source>
        <dbReference type="RuleBase" id="RU003869"/>
    </source>
</evidence>
<evidence type="ECO:0000259" key="7">
    <source>
        <dbReference type="Pfam" id="PF00347"/>
    </source>
</evidence>
<evidence type="ECO:0000256" key="2">
    <source>
        <dbReference type="ARBA" id="ARBA00023274"/>
    </source>
</evidence>
<evidence type="ECO:0000256" key="4">
    <source>
        <dbReference type="NCBIfam" id="TIGR03654"/>
    </source>
</evidence>
<accession>A0ABT9DEN3</accession>
<evidence type="ECO:0000256" key="3">
    <source>
        <dbReference type="ARBA" id="ARBA00035454"/>
    </source>
</evidence>
<sequence>MSRVGKKVILVPENIQVEIKDKNLVSVKSPKGELIYQFNPLLNILLKNNSITITRPNDKVFMKKIHGTTRSLLNNMITGLKECFVKKLEIVGLGYNCRIDGSQLIFKLGFSHEIVVDILPELEVEVSNKTFITIKGTEKQLVGEFAQKLVSLYKPEPYKGRGIRCVGEYIYRKAGKSSKK</sequence>
<feature type="domain" description="Large ribosomal subunit protein uL6 alpha-beta" evidence="7">
    <location>
        <begin position="11"/>
        <end position="81"/>
    </location>
</feature>
<comment type="function">
    <text evidence="6">This protein binds to the 23S rRNA, and is important in its secondary structure. It is located near the subunit interface in the base of the L7/L12 stalk, and near the tRNA binding site of the peptidyltransferase center.</text>
</comment>
<evidence type="ECO:0000256" key="1">
    <source>
        <dbReference type="ARBA" id="ARBA00022980"/>
    </source>
</evidence>
<dbReference type="SUPFAM" id="SSF56053">
    <property type="entry name" value="Ribosomal protein L6"/>
    <property type="match status" value="2"/>
</dbReference>
<proteinExistence type="inferred from homology"/>
<reference evidence="8 9" key="1">
    <citation type="journal article" date="2023" name="Int. J. Syst. Evol. Microbiol.">
        <title>The observation of taxonomic boundaries for the 16SrII and 16SrXXV phytoplasmas using genome-based delimitation.</title>
        <authorList>
            <person name="Rodrigues Jardim B."/>
            <person name="Tran-Nguyen L.T.T."/>
            <person name="Gambley C."/>
            <person name="Al-Sadi A.M."/>
            <person name="Al-Subhi A.M."/>
            <person name="Foissac X."/>
            <person name="Salar P."/>
            <person name="Cai H."/>
            <person name="Yang J.Y."/>
            <person name="Davis R."/>
            <person name="Jones L."/>
            <person name="Rodoni B."/>
            <person name="Constable F.E."/>
        </authorList>
    </citation>
    <scope>NUCLEOTIDE SEQUENCE [LARGE SCALE GENOMIC DNA]</scope>
    <source>
        <strain evidence="8">BAWM-155c</strain>
    </source>
</reference>
<keyword evidence="9" id="KW-1185">Reference proteome</keyword>
<dbReference type="EMBL" id="JAOSID010000004">
    <property type="protein sequence ID" value="MDO8168112.1"/>
    <property type="molecule type" value="Genomic_DNA"/>
</dbReference>
<evidence type="ECO:0000313" key="9">
    <source>
        <dbReference type="Proteomes" id="UP001172036"/>
    </source>
</evidence>